<dbReference type="PANTHER" id="PTHR43562">
    <property type="entry name" value="NAPA-TYPE SODIUM/HYDROGEN ANTIPORTER"/>
    <property type="match status" value="1"/>
</dbReference>
<evidence type="ECO:0000256" key="4">
    <source>
        <dbReference type="ARBA" id="ARBA00022449"/>
    </source>
</evidence>
<keyword evidence="4" id="KW-0050">Antiport</keyword>
<keyword evidence="7" id="KW-0406">Ion transport</keyword>
<organism evidence="11 12">
    <name type="scientific">Catellatospora chokoriensis</name>
    <dbReference type="NCBI Taxonomy" id="310353"/>
    <lineage>
        <taxon>Bacteria</taxon>
        <taxon>Bacillati</taxon>
        <taxon>Actinomycetota</taxon>
        <taxon>Actinomycetes</taxon>
        <taxon>Micromonosporales</taxon>
        <taxon>Micromonosporaceae</taxon>
        <taxon>Catellatospora</taxon>
    </lineage>
</organism>
<accession>A0A8J3K0H3</accession>
<keyword evidence="6 9" id="KW-1133">Transmembrane helix</keyword>
<evidence type="ECO:0000256" key="9">
    <source>
        <dbReference type="SAM" id="Phobius"/>
    </source>
</evidence>
<evidence type="ECO:0000313" key="12">
    <source>
        <dbReference type="Proteomes" id="UP000619293"/>
    </source>
</evidence>
<comment type="similarity">
    <text evidence="2">Belongs to the monovalent cation:proton antiporter 2 (CPA2) transporter (TC 2.A.37) family.</text>
</comment>
<comment type="subcellular location">
    <subcellularLocation>
        <location evidence="1">Membrane</location>
        <topology evidence="1">Multi-pass membrane protein</topology>
    </subcellularLocation>
</comment>
<evidence type="ECO:0000313" key="11">
    <source>
        <dbReference type="EMBL" id="GIF94461.1"/>
    </source>
</evidence>
<gene>
    <name evidence="11" type="ORF">Cch02nite_79050</name>
</gene>
<dbReference type="AlphaFoldDB" id="A0A8J3K0H3"/>
<comment type="caution">
    <text evidence="11">The sequence shown here is derived from an EMBL/GenBank/DDBJ whole genome shotgun (WGS) entry which is preliminary data.</text>
</comment>
<evidence type="ECO:0000256" key="1">
    <source>
        <dbReference type="ARBA" id="ARBA00004141"/>
    </source>
</evidence>
<keyword evidence="8 9" id="KW-0472">Membrane</keyword>
<evidence type="ECO:0000256" key="5">
    <source>
        <dbReference type="ARBA" id="ARBA00022692"/>
    </source>
</evidence>
<proteinExistence type="inferred from homology"/>
<evidence type="ECO:0000256" key="3">
    <source>
        <dbReference type="ARBA" id="ARBA00022448"/>
    </source>
</evidence>
<feature type="transmembrane region" description="Helical" evidence="9">
    <location>
        <begin position="292"/>
        <end position="311"/>
    </location>
</feature>
<evidence type="ECO:0000256" key="8">
    <source>
        <dbReference type="ARBA" id="ARBA00023136"/>
    </source>
</evidence>
<protein>
    <recommendedName>
        <fullName evidence="10">Cation/H+ exchanger transmembrane domain-containing protein</fullName>
    </recommendedName>
</protein>
<feature type="transmembrane region" description="Helical" evidence="9">
    <location>
        <begin position="350"/>
        <end position="371"/>
    </location>
</feature>
<feature type="transmembrane region" description="Helical" evidence="9">
    <location>
        <begin position="318"/>
        <end position="338"/>
    </location>
</feature>
<evidence type="ECO:0000256" key="7">
    <source>
        <dbReference type="ARBA" id="ARBA00023065"/>
    </source>
</evidence>
<dbReference type="Proteomes" id="UP000619293">
    <property type="component" value="Unassembled WGS sequence"/>
</dbReference>
<dbReference type="Pfam" id="PF00999">
    <property type="entry name" value="Na_H_Exchanger"/>
    <property type="match status" value="1"/>
</dbReference>
<feature type="transmembrane region" description="Helical" evidence="9">
    <location>
        <begin position="55"/>
        <end position="76"/>
    </location>
</feature>
<dbReference type="GO" id="GO:0016020">
    <property type="term" value="C:membrane"/>
    <property type="evidence" value="ECO:0007669"/>
    <property type="project" value="UniProtKB-SubCell"/>
</dbReference>
<dbReference type="GO" id="GO:0015297">
    <property type="term" value="F:antiporter activity"/>
    <property type="evidence" value="ECO:0007669"/>
    <property type="project" value="UniProtKB-KW"/>
</dbReference>
<dbReference type="RefSeq" id="WP_191843420.1">
    <property type="nucleotide sequence ID" value="NZ_BAAALB010000042.1"/>
</dbReference>
<evidence type="ECO:0000259" key="10">
    <source>
        <dbReference type="Pfam" id="PF00999"/>
    </source>
</evidence>
<dbReference type="InterPro" id="IPR038770">
    <property type="entry name" value="Na+/solute_symporter_sf"/>
</dbReference>
<dbReference type="GO" id="GO:1902600">
    <property type="term" value="P:proton transmembrane transport"/>
    <property type="evidence" value="ECO:0007669"/>
    <property type="project" value="InterPro"/>
</dbReference>
<reference evidence="11 12" key="1">
    <citation type="submission" date="2021-01" db="EMBL/GenBank/DDBJ databases">
        <title>Whole genome shotgun sequence of Catellatospora chokoriensis NBRC 107358.</title>
        <authorList>
            <person name="Komaki H."/>
            <person name="Tamura T."/>
        </authorList>
    </citation>
    <scope>NUCLEOTIDE SEQUENCE [LARGE SCALE GENOMIC DNA]</scope>
    <source>
        <strain evidence="11 12">NBRC 107358</strain>
    </source>
</reference>
<feature type="domain" description="Cation/H+ exchanger transmembrane" evidence="10">
    <location>
        <begin position="12"/>
        <end position="362"/>
    </location>
</feature>
<dbReference type="InterPro" id="IPR006153">
    <property type="entry name" value="Cation/H_exchanger_TM"/>
</dbReference>
<dbReference type="Gene3D" id="1.20.1530.20">
    <property type="match status" value="1"/>
</dbReference>
<feature type="transmembrane region" description="Helical" evidence="9">
    <location>
        <begin position="262"/>
        <end position="280"/>
    </location>
</feature>
<feature type="transmembrane region" description="Helical" evidence="9">
    <location>
        <begin position="172"/>
        <end position="192"/>
    </location>
</feature>
<dbReference type="EMBL" id="BONG01000098">
    <property type="protein sequence ID" value="GIF94461.1"/>
    <property type="molecule type" value="Genomic_DNA"/>
</dbReference>
<name>A0A8J3K0H3_9ACTN</name>
<feature type="transmembrane region" description="Helical" evidence="9">
    <location>
        <begin position="88"/>
        <end position="107"/>
    </location>
</feature>
<sequence>MSFAALALISIAAALGPVLALRRSWRLPVILGELLAGMLLGASGAGLLDPRDPTFAFLADVGFALVMFVAGSHVPVRELGSHGTLRIGFLRATVVGALAVVVGHVVAESFGTGHAGLYAVLMASSSAAFVLPVISDLELRGTPVLQLLPQVAIADAACIVLLPLVVDPARASSTVLGLLAVGGCAAVLYLVLRRLEDSGLRRRAQRVSQERRFAIELRVSLAILFTLAALAVHTHVSVMVAGFSFGLVVAAIGEPRRLARQLFAVTDGFLGPLFFVWLGASIGLGELLRRPFMMLLGLALGVGATAVHLAMRVLGQPISFAGLAAAQLGVPVAAATIGEQQHLLSAGEPAALLLAAVVTIVVALACAQRAVPAVLT</sequence>
<keyword evidence="3" id="KW-0813">Transport</keyword>
<evidence type="ECO:0000256" key="2">
    <source>
        <dbReference type="ARBA" id="ARBA00005551"/>
    </source>
</evidence>
<keyword evidence="12" id="KW-1185">Reference proteome</keyword>
<feature type="transmembrane region" description="Helical" evidence="9">
    <location>
        <begin position="213"/>
        <end position="232"/>
    </location>
</feature>
<evidence type="ECO:0000256" key="6">
    <source>
        <dbReference type="ARBA" id="ARBA00022989"/>
    </source>
</evidence>
<keyword evidence="5 9" id="KW-0812">Transmembrane</keyword>
<feature type="transmembrane region" description="Helical" evidence="9">
    <location>
        <begin position="113"/>
        <end position="135"/>
    </location>
</feature>
<dbReference type="PANTHER" id="PTHR43562:SF1">
    <property type="entry name" value="NA(+)_H(+) ANTIPORTER YJBQ-RELATED"/>
    <property type="match status" value="1"/>
</dbReference>
<feature type="transmembrane region" description="Helical" evidence="9">
    <location>
        <begin position="147"/>
        <end position="166"/>
    </location>
</feature>